<dbReference type="InParanoid" id="A0A0D0E256"/>
<dbReference type="STRING" id="930991.A0A0D0E256"/>
<accession>A0A0D0E256</accession>
<organism evidence="1 2">
    <name type="scientific">Paxillus rubicundulus Ve08.2h10</name>
    <dbReference type="NCBI Taxonomy" id="930991"/>
    <lineage>
        <taxon>Eukaryota</taxon>
        <taxon>Fungi</taxon>
        <taxon>Dikarya</taxon>
        <taxon>Basidiomycota</taxon>
        <taxon>Agaricomycotina</taxon>
        <taxon>Agaricomycetes</taxon>
        <taxon>Agaricomycetidae</taxon>
        <taxon>Boletales</taxon>
        <taxon>Paxilineae</taxon>
        <taxon>Paxillaceae</taxon>
        <taxon>Paxillus</taxon>
    </lineage>
</organism>
<sequence>MTGHKIFTGSLQSKKKNELQDIAFALQLPIDGTKDDTVTRIWTHLDKNQQLELDSQFMGLYPSHSCQATVELRPSCQPPATSAVEIPPVPSRWNIFCHHLCHFPPQHPAPIIIVYAHFSIRQL</sequence>
<protein>
    <submittedName>
        <fullName evidence="1">Unplaced genomic scaffold scaffold_88, whole genome shotgun sequence</fullName>
    </submittedName>
</protein>
<keyword evidence="2" id="KW-1185">Reference proteome</keyword>
<dbReference type="EMBL" id="KN824910">
    <property type="protein sequence ID" value="KIK98016.1"/>
    <property type="molecule type" value="Genomic_DNA"/>
</dbReference>
<dbReference type="HOGENOM" id="CLU_2016003_0_0_1"/>
<reference evidence="2" key="2">
    <citation type="submission" date="2015-01" db="EMBL/GenBank/DDBJ databases">
        <title>Evolutionary Origins and Diversification of the Mycorrhizal Mutualists.</title>
        <authorList>
            <consortium name="DOE Joint Genome Institute"/>
            <consortium name="Mycorrhizal Genomics Consortium"/>
            <person name="Kohler A."/>
            <person name="Kuo A."/>
            <person name="Nagy L.G."/>
            <person name="Floudas D."/>
            <person name="Copeland A."/>
            <person name="Barry K.W."/>
            <person name="Cichocki N."/>
            <person name="Veneault-Fourrey C."/>
            <person name="LaButti K."/>
            <person name="Lindquist E.A."/>
            <person name="Lipzen A."/>
            <person name="Lundell T."/>
            <person name="Morin E."/>
            <person name="Murat C."/>
            <person name="Riley R."/>
            <person name="Ohm R."/>
            <person name="Sun H."/>
            <person name="Tunlid A."/>
            <person name="Henrissat B."/>
            <person name="Grigoriev I.V."/>
            <person name="Hibbett D.S."/>
            <person name="Martin F."/>
        </authorList>
    </citation>
    <scope>NUCLEOTIDE SEQUENCE [LARGE SCALE GENOMIC DNA]</scope>
    <source>
        <strain evidence="2">Ve08.2h10</strain>
    </source>
</reference>
<evidence type="ECO:0000313" key="1">
    <source>
        <dbReference type="EMBL" id="KIK98016.1"/>
    </source>
</evidence>
<evidence type="ECO:0000313" key="2">
    <source>
        <dbReference type="Proteomes" id="UP000054538"/>
    </source>
</evidence>
<dbReference type="AlphaFoldDB" id="A0A0D0E256"/>
<dbReference type="Proteomes" id="UP000054538">
    <property type="component" value="Unassembled WGS sequence"/>
</dbReference>
<proteinExistence type="predicted"/>
<dbReference type="OrthoDB" id="2689348at2759"/>
<gene>
    <name evidence="1" type="ORF">PAXRUDRAFT_805996</name>
</gene>
<reference evidence="1 2" key="1">
    <citation type="submission" date="2014-04" db="EMBL/GenBank/DDBJ databases">
        <authorList>
            <consortium name="DOE Joint Genome Institute"/>
            <person name="Kuo A."/>
            <person name="Kohler A."/>
            <person name="Jargeat P."/>
            <person name="Nagy L.G."/>
            <person name="Floudas D."/>
            <person name="Copeland A."/>
            <person name="Barry K.W."/>
            <person name="Cichocki N."/>
            <person name="Veneault-Fourrey C."/>
            <person name="LaButti K."/>
            <person name="Lindquist E.A."/>
            <person name="Lipzen A."/>
            <person name="Lundell T."/>
            <person name="Morin E."/>
            <person name="Murat C."/>
            <person name="Sun H."/>
            <person name="Tunlid A."/>
            <person name="Henrissat B."/>
            <person name="Grigoriev I.V."/>
            <person name="Hibbett D.S."/>
            <person name="Martin F."/>
            <person name="Nordberg H.P."/>
            <person name="Cantor M.N."/>
            <person name="Hua S.X."/>
        </authorList>
    </citation>
    <scope>NUCLEOTIDE SEQUENCE [LARGE SCALE GENOMIC DNA]</scope>
    <source>
        <strain evidence="1 2">Ve08.2h10</strain>
    </source>
</reference>
<name>A0A0D0E256_9AGAM</name>